<keyword evidence="1" id="KW-0812">Transmembrane</keyword>
<feature type="transmembrane region" description="Helical" evidence="1">
    <location>
        <begin position="77"/>
        <end position="103"/>
    </location>
</feature>
<dbReference type="Proteomes" id="UP000538929">
    <property type="component" value="Unassembled WGS sequence"/>
</dbReference>
<keyword evidence="1" id="KW-1133">Transmembrane helix</keyword>
<dbReference type="EMBL" id="VKHT01001677">
    <property type="protein sequence ID" value="MBB0247389.1"/>
    <property type="molecule type" value="Genomic_DNA"/>
</dbReference>
<evidence type="ECO:0000256" key="1">
    <source>
        <dbReference type="SAM" id="Phobius"/>
    </source>
</evidence>
<feature type="transmembrane region" description="Helical" evidence="1">
    <location>
        <begin position="47"/>
        <end position="65"/>
    </location>
</feature>
<feature type="transmembrane region" description="Helical" evidence="1">
    <location>
        <begin position="12"/>
        <end position="35"/>
    </location>
</feature>
<feature type="non-terminal residue" evidence="2">
    <location>
        <position position="122"/>
    </location>
</feature>
<keyword evidence="1" id="KW-0472">Membrane</keyword>
<name>A0A7W3Y400_9ACTN</name>
<proteinExistence type="predicted"/>
<dbReference type="AlphaFoldDB" id="A0A7W3Y400"/>
<evidence type="ECO:0000313" key="3">
    <source>
        <dbReference type="Proteomes" id="UP000538929"/>
    </source>
</evidence>
<protein>
    <submittedName>
        <fullName evidence="2">Uncharacterized protein</fullName>
    </submittedName>
</protein>
<sequence>MPKPLYTGPRVVVPRLLLACVPVLSLGLLAWVPFLRMALQGRRNRDWAVLCVWVTITLTYAAVVAESPDVPEDGPFAFWFAMLFMLAHLGGATVHAILGDIAVQKYRRRRDTPPAGWAPPLG</sequence>
<accession>A0A7W3Y400</accession>
<organism evidence="2 3">
    <name type="scientific">Streptomyces alkaliphilus</name>
    <dbReference type="NCBI Taxonomy" id="1472722"/>
    <lineage>
        <taxon>Bacteria</taxon>
        <taxon>Bacillati</taxon>
        <taxon>Actinomycetota</taxon>
        <taxon>Actinomycetes</taxon>
        <taxon>Kitasatosporales</taxon>
        <taxon>Streptomycetaceae</taxon>
        <taxon>Streptomyces</taxon>
    </lineage>
</organism>
<comment type="caution">
    <text evidence="2">The sequence shown here is derived from an EMBL/GenBank/DDBJ whole genome shotgun (WGS) entry which is preliminary data.</text>
</comment>
<keyword evidence="3" id="KW-1185">Reference proteome</keyword>
<evidence type="ECO:0000313" key="2">
    <source>
        <dbReference type="EMBL" id="MBB0247389.1"/>
    </source>
</evidence>
<gene>
    <name evidence="2" type="ORF">FNQ90_25525</name>
</gene>
<reference evidence="3" key="1">
    <citation type="submission" date="2019-10" db="EMBL/GenBank/DDBJ databases">
        <title>Streptomyces sp. nov., a novel actinobacterium isolated from alkaline environment.</title>
        <authorList>
            <person name="Golinska P."/>
        </authorList>
    </citation>
    <scope>NUCLEOTIDE SEQUENCE [LARGE SCALE GENOMIC DNA]</scope>
    <source>
        <strain evidence="3">DSM 42118</strain>
    </source>
</reference>